<gene>
    <name evidence="2" type="ORF">EJB05_33842</name>
</gene>
<feature type="compositionally biased region" description="Low complexity" evidence="1">
    <location>
        <begin position="64"/>
        <end position="83"/>
    </location>
</feature>
<sequence>MAAMDPVGLDPGEVAGAWLRPHDGDGDPAAPASPMMRRTFRLPRRRRRRPGCPCFPDDEEDDPAAPASPTTRRTTQLPLLFPRRGGRPGFSDNDDPASPASPSRLRIQAVPIPLCCSLLMIANWHGSLQAFDPSVACHVMDNTSMESKEMANWTTEALVAVQESLRHEVDEQSWTNSKNKMVEFQHHHPLAGMQLLNNELSKLNHKGKQLF</sequence>
<organism evidence="2 3">
    <name type="scientific">Eragrostis curvula</name>
    <name type="common">weeping love grass</name>
    <dbReference type="NCBI Taxonomy" id="38414"/>
    <lineage>
        <taxon>Eukaryota</taxon>
        <taxon>Viridiplantae</taxon>
        <taxon>Streptophyta</taxon>
        <taxon>Embryophyta</taxon>
        <taxon>Tracheophyta</taxon>
        <taxon>Spermatophyta</taxon>
        <taxon>Magnoliopsida</taxon>
        <taxon>Liliopsida</taxon>
        <taxon>Poales</taxon>
        <taxon>Poaceae</taxon>
        <taxon>PACMAD clade</taxon>
        <taxon>Chloridoideae</taxon>
        <taxon>Eragrostideae</taxon>
        <taxon>Eragrostidinae</taxon>
        <taxon>Eragrostis</taxon>
    </lineage>
</organism>
<accession>A0A5J9U2E1</accession>
<evidence type="ECO:0000313" key="2">
    <source>
        <dbReference type="EMBL" id="TVU17786.1"/>
    </source>
</evidence>
<dbReference type="EMBL" id="RWGY01000029">
    <property type="protein sequence ID" value="TVU17786.1"/>
    <property type="molecule type" value="Genomic_DNA"/>
</dbReference>
<proteinExistence type="predicted"/>
<reference evidence="2 3" key="1">
    <citation type="journal article" date="2019" name="Sci. Rep.">
        <title>A high-quality genome of Eragrostis curvula grass provides insights into Poaceae evolution and supports new strategies to enhance forage quality.</title>
        <authorList>
            <person name="Carballo J."/>
            <person name="Santos B.A.C.M."/>
            <person name="Zappacosta D."/>
            <person name="Garbus I."/>
            <person name="Selva J.P."/>
            <person name="Gallo C.A."/>
            <person name="Diaz A."/>
            <person name="Albertini E."/>
            <person name="Caccamo M."/>
            <person name="Echenique V."/>
        </authorList>
    </citation>
    <scope>NUCLEOTIDE SEQUENCE [LARGE SCALE GENOMIC DNA]</scope>
    <source>
        <strain evidence="3">cv. Victoria</strain>
        <tissue evidence="2">Leaf</tissue>
    </source>
</reference>
<feature type="compositionally biased region" description="Basic residues" evidence="1">
    <location>
        <begin position="38"/>
        <end position="50"/>
    </location>
</feature>
<feature type="region of interest" description="Disordered" evidence="1">
    <location>
        <begin position="1"/>
        <end position="104"/>
    </location>
</feature>
<feature type="non-terminal residue" evidence="2">
    <location>
        <position position="211"/>
    </location>
</feature>
<evidence type="ECO:0000313" key="3">
    <source>
        <dbReference type="Proteomes" id="UP000324897"/>
    </source>
</evidence>
<protein>
    <submittedName>
        <fullName evidence="2">Uncharacterized protein</fullName>
    </submittedName>
</protein>
<keyword evidence="3" id="KW-1185">Reference proteome</keyword>
<evidence type="ECO:0000256" key="1">
    <source>
        <dbReference type="SAM" id="MobiDB-lite"/>
    </source>
</evidence>
<dbReference type="AlphaFoldDB" id="A0A5J9U2E1"/>
<dbReference type="Proteomes" id="UP000324897">
    <property type="component" value="Chromosome 7"/>
</dbReference>
<name>A0A5J9U2E1_9POAL</name>
<comment type="caution">
    <text evidence="2">The sequence shown here is derived from an EMBL/GenBank/DDBJ whole genome shotgun (WGS) entry which is preliminary data.</text>
</comment>
<dbReference type="Gramene" id="TVU17786">
    <property type="protein sequence ID" value="TVU17786"/>
    <property type="gene ID" value="EJB05_33842"/>
</dbReference>